<protein>
    <submittedName>
        <fullName evidence="2">Uncharacterized protein</fullName>
    </submittedName>
</protein>
<sequence length="105" mass="11928">MSPRKMFDKYYIHGNHHHRKWCIVVIRGGSTGVATSSPPLQTRHKSKNLQRRIIIVPIPSEQLEFHCQDSGEDESEGANWQLLGGKLQEQTEGVPRANQSNELLV</sequence>
<reference evidence="2 3" key="1">
    <citation type="submission" date="2024-03" db="EMBL/GenBank/DDBJ databases">
        <authorList>
            <person name="Gkanogiannis A."/>
            <person name="Becerra Lopez-Lavalle L."/>
        </authorList>
    </citation>
    <scope>NUCLEOTIDE SEQUENCE [LARGE SCALE GENOMIC DNA]</scope>
</reference>
<dbReference type="Proteomes" id="UP001642487">
    <property type="component" value="Chromosome 7"/>
</dbReference>
<evidence type="ECO:0000256" key="1">
    <source>
        <dbReference type="SAM" id="MobiDB-lite"/>
    </source>
</evidence>
<gene>
    <name evidence="2" type="ORF">CITCOLO1_LOCUS18615</name>
</gene>
<proteinExistence type="predicted"/>
<evidence type="ECO:0000313" key="3">
    <source>
        <dbReference type="Proteomes" id="UP001642487"/>
    </source>
</evidence>
<feature type="region of interest" description="Disordered" evidence="1">
    <location>
        <begin position="68"/>
        <end position="105"/>
    </location>
</feature>
<accession>A0ABP0Z3B7</accession>
<dbReference type="EMBL" id="OZ021741">
    <property type="protein sequence ID" value="CAK9326273.1"/>
    <property type="molecule type" value="Genomic_DNA"/>
</dbReference>
<keyword evidence="3" id="KW-1185">Reference proteome</keyword>
<organism evidence="2 3">
    <name type="scientific">Citrullus colocynthis</name>
    <name type="common">colocynth</name>
    <dbReference type="NCBI Taxonomy" id="252529"/>
    <lineage>
        <taxon>Eukaryota</taxon>
        <taxon>Viridiplantae</taxon>
        <taxon>Streptophyta</taxon>
        <taxon>Embryophyta</taxon>
        <taxon>Tracheophyta</taxon>
        <taxon>Spermatophyta</taxon>
        <taxon>Magnoliopsida</taxon>
        <taxon>eudicotyledons</taxon>
        <taxon>Gunneridae</taxon>
        <taxon>Pentapetalae</taxon>
        <taxon>rosids</taxon>
        <taxon>fabids</taxon>
        <taxon>Cucurbitales</taxon>
        <taxon>Cucurbitaceae</taxon>
        <taxon>Benincaseae</taxon>
        <taxon>Citrullus</taxon>
    </lineage>
</organism>
<name>A0ABP0Z3B7_9ROSI</name>
<evidence type="ECO:0000313" key="2">
    <source>
        <dbReference type="EMBL" id="CAK9326273.1"/>
    </source>
</evidence>